<accession>A0A928TTK3</accession>
<dbReference type="EMBL" id="JABTTY010000001">
    <property type="protein sequence ID" value="MBE7525061.1"/>
    <property type="molecule type" value="Genomic_DNA"/>
</dbReference>
<evidence type="ECO:0000313" key="1">
    <source>
        <dbReference type="EMBL" id="MBE7525061.1"/>
    </source>
</evidence>
<dbReference type="Proteomes" id="UP000710385">
    <property type="component" value="Unassembled WGS sequence"/>
</dbReference>
<reference evidence="1" key="1">
    <citation type="submission" date="2020-05" db="EMBL/GenBank/DDBJ databases">
        <title>High-Quality Genomes of Partial-Nitritation/Anammox System by Hierarchical Clustering Based Hybrid Assembly.</title>
        <authorList>
            <person name="Liu L."/>
            <person name="Wang Y."/>
            <person name="Che Y."/>
            <person name="Chen Y."/>
            <person name="Xia Y."/>
            <person name="Luo R."/>
            <person name="Cheng S.H."/>
            <person name="Zheng C."/>
            <person name="Zhang T."/>
        </authorList>
    </citation>
    <scope>NUCLEOTIDE SEQUENCE</scope>
    <source>
        <strain evidence="1">H1_PAT1</strain>
    </source>
</reference>
<comment type="caution">
    <text evidence="1">The sequence shown here is derived from an EMBL/GenBank/DDBJ whole genome shotgun (WGS) entry which is preliminary data.</text>
</comment>
<name>A0A928TTK3_UNCKA</name>
<sequence>MTVHQKEKSATNLRIPSKDDIFRLFDAFKANPGYETAIPFYSAMKHLERIDGLSSAEKIRLTKASSRAVEILGSFAVAISA</sequence>
<protein>
    <submittedName>
        <fullName evidence="1">Uncharacterized protein</fullName>
    </submittedName>
</protein>
<dbReference type="AlphaFoldDB" id="A0A928TTK3"/>
<organism evidence="1 2">
    <name type="scientific">candidate division WWE3 bacterium</name>
    <dbReference type="NCBI Taxonomy" id="2053526"/>
    <lineage>
        <taxon>Bacteria</taxon>
        <taxon>Katanobacteria</taxon>
    </lineage>
</organism>
<proteinExistence type="predicted"/>
<evidence type="ECO:0000313" key="2">
    <source>
        <dbReference type="Proteomes" id="UP000710385"/>
    </source>
</evidence>
<gene>
    <name evidence="1" type="ORF">HS096_01530</name>
</gene>